<dbReference type="RefSeq" id="WP_229160444.1">
    <property type="nucleotide sequence ID" value="NZ_JAJEWP010000002.1"/>
</dbReference>
<proteinExistence type="predicted"/>
<keyword evidence="3" id="KW-1185">Reference proteome</keyword>
<feature type="transmembrane region" description="Helical" evidence="1">
    <location>
        <begin position="74"/>
        <end position="93"/>
    </location>
</feature>
<dbReference type="EMBL" id="JAJEWP010000002">
    <property type="protein sequence ID" value="MCC2616782.1"/>
    <property type="molecule type" value="Genomic_DNA"/>
</dbReference>
<reference evidence="2 3" key="1">
    <citation type="submission" date="2021-10" db="EMBL/GenBank/DDBJ databases">
        <title>Draft genome of Aestuariibacter halophilus JC2043.</title>
        <authorList>
            <person name="Emsley S.A."/>
            <person name="Pfannmuller K.M."/>
            <person name="Ushijima B."/>
            <person name="Saw J.H."/>
            <person name="Videau P."/>
        </authorList>
    </citation>
    <scope>NUCLEOTIDE SEQUENCE [LARGE SCALE GENOMIC DNA]</scope>
    <source>
        <strain evidence="2 3">JC2043</strain>
    </source>
</reference>
<dbReference type="Proteomes" id="UP001520878">
    <property type="component" value="Unassembled WGS sequence"/>
</dbReference>
<feature type="transmembrane region" description="Helical" evidence="1">
    <location>
        <begin position="108"/>
        <end position="126"/>
    </location>
</feature>
<keyword evidence="1" id="KW-1133">Transmembrane helix</keyword>
<evidence type="ECO:0000313" key="3">
    <source>
        <dbReference type="Proteomes" id="UP001520878"/>
    </source>
</evidence>
<evidence type="ECO:0008006" key="4">
    <source>
        <dbReference type="Google" id="ProtNLM"/>
    </source>
</evidence>
<comment type="caution">
    <text evidence="2">The sequence shown here is derived from an EMBL/GenBank/DDBJ whole genome shotgun (WGS) entry which is preliminary data.</text>
</comment>
<organism evidence="2 3">
    <name type="scientific">Fluctibacter halophilus</name>
    <dbReference type="NCBI Taxonomy" id="226011"/>
    <lineage>
        <taxon>Bacteria</taxon>
        <taxon>Pseudomonadati</taxon>
        <taxon>Pseudomonadota</taxon>
        <taxon>Gammaproteobacteria</taxon>
        <taxon>Alteromonadales</taxon>
        <taxon>Alteromonadaceae</taxon>
        <taxon>Fluctibacter</taxon>
    </lineage>
</organism>
<keyword evidence="1" id="KW-0472">Membrane</keyword>
<accession>A0ABS8G885</accession>
<evidence type="ECO:0000313" key="2">
    <source>
        <dbReference type="EMBL" id="MCC2616782.1"/>
    </source>
</evidence>
<gene>
    <name evidence="2" type="ORF">LJ739_11060</name>
</gene>
<evidence type="ECO:0000256" key="1">
    <source>
        <dbReference type="SAM" id="Phobius"/>
    </source>
</evidence>
<keyword evidence="1" id="KW-0812">Transmembrane</keyword>
<protein>
    <recommendedName>
        <fullName evidence="4">DoxX family protein</fullName>
    </recommendedName>
</protein>
<feature type="transmembrane region" description="Helical" evidence="1">
    <location>
        <begin position="53"/>
        <end position="69"/>
    </location>
</feature>
<name>A0ABS8G885_9ALTE</name>
<sequence length="134" mass="14806">MNTSSRMQAPYVLWARRALIAVLAGLLIFYHSNLLYAGYVAGSASQLTMFDHLQLLCRGVIVFSLLAVLPGQRIALTGMWAGITALIATQYWAHFGDLPLEFTHDRHPLSYLRGLIFPALISLAFVGNKKSAEN</sequence>